<feature type="region of interest" description="Disordered" evidence="1">
    <location>
        <begin position="148"/>
        <end position="219"/>
    </location>
</feature>
<evidence type="ECO:0000313" key="4">
    <source>
        <dbReference type="Proteomes" id="UP000555564"/>
    </source>
</evidence>
<protein>
    <submittedName>
        <fullName evidence="3">Uncharacterized protein</fullName>
    </submittedName>
</protein>
<keyword evidence="2" id="KW-1133">Transmembrane helix</keyword>
<dbReference type="AlphaFoldDB" id="A0A7X0IBP8"/>
<comment type="caution">
    <text evidence="3">The sequence shown here is derived from an EMBL/GenBank/DDBJ whole genome shotgun (WGS) entry which is preliminary data.</text>
</comment>
<feature type="region of interest" description="Disordered" evidence="1">
    <location>
        <begin position="283"/>
        <end position="305"/>
    </location>
</feature>
<accession>A0A7X0IBP8</accession>
<keyword evidence="2" id="KW-0472">Membrane</keyword>
<feature type="compositionally biased region" description="Low complexity" evidence="1">
    <location>
        <begin position="197"/>
        <end position="211"/>
    </location>
</feature>
<dbReference type="RefSeq" id="WP_184979224.1">
    <property type="nucleotide sequence ID" value="NZ_BAAALO010000017.1"/>
</dbReference>
<sequence>MADGTGDSPSRPGPGHPSAYVPSYDAPTGPLPRLSLDDALAGTPAATSRRDAAAEADAEMDAEMDAETAQIDAVRIWAADSVRVVPGTDAGEQDVPAAGGDASGTAPDAADHADDVEDTGDTVDVRKELAVRRGGSGDAADVISALKAARGAAPAEPPARGPAPAEPHTRGASQAEPPARGAATMETPAGFPRRRPYAAPDRPAPRGGIPRVRAGEMPDWPEPIEEAPRAAARPHRNGPFAGVVQKVGDIPIRVVYGVCAAIVTGVVVVLIFALFGGDRPEDPMRVSPAEGGGPPASATPAEPTPTPIAVPPVPEAKDMTVFDGPGTPVASYVLDRKAGLSYPRYAGPWAKTTRASFSAAQRAGPATPPMALIGSAPLPGSLGKQPQVYSDFRRLAGRAAKWTLRHQPKDAKFSWTTSQRTRNGVGWLLGYKLTYRVDGKKHTSQTYVMVVATGRAKPAMLFATVPDTRPALYRDLNMLFWSARPI</sequence>
<organism evidence="3 4">
    <name type="scientific">Sphaerisporangium rubeum</name>
    <dbReference type="NCBI Taxonomy" id="321317"/>
    <lineage>
        <taxon>Bacteria</taxon>
        <taxon>Bacillati</taxon>
        <taxon>Actinomycetota</taxon>
        <taxon>Actinomycetes</taxon>
        <taxon>Streptosporangiales</taxon>
        <taxon>Streptosporangiaceae</taxon>
        <taxon>Sphaerisporangium</taxon>
    </lineage>
</organism>
<keyword evidence="4" id="KW-1185">Reference proteome</keyword>
<evidence type="ECO:0000313" key="3">
    <source>
        <dbReference type="EMBL" id="MBB6472118.1"/>
    </source>
</evidence>
<dbReference type="Proteomes" id="UP000555564">
    <property type="component" value="Unassembled WGS sequence"/>
</dbReference>
<name>A0A7X0IBP8_9ACTN</name>
<feature type="compositionally biased region" description="Pro residues" evidence="1">
    <location>
        <begin position="155"/>
        <end position="165"/>
    </location>
</feature>
<dbReference type="EMBL" id="JACHIU010000001">
    <property type="protein sequence ID" value="MBB6472118.1"/>
    <property type="molecule type" value="Genomic_DNA"/>
</dbReference>
<feature type="compositionally biased region" description="Acidic residues" evidence="1">
    <location>
        <begin position="54"/>
        <end position="65"/>
    </location>
</feature>
<feature type="region of interest" description="Disordered" evidence="1">
    <location>
        <begin position="87"/>
        <end position="123"/>
    </location>
</feature>
<evidence type="ECO:0000256" key="2">
    <source>
        <dbReference type="SAM" id="Phobius"/>
    </source>
</evidence>
<feature type="region of interest" description="Disordered" evidence="1">
    <location>
        <begin position="1"/>
        <end position="65"/>
    </location>
</feature>
<reference evidence="3 4" key="1">
    <citation type="submission" date="2020-08" db="EMBL/GenBank/DDBJ databases">
        <title>Sequencing the genomes of 1000 actinobacteria strains.</title>
        <authorList>
            <person name="Klenk H.-P."/>
        </authorList>
    </citation>
    <scope>NUCLEOTIDE SEQUENCE [LARGE SCALE GENOMIC DNA]</scope>
    <source>
        <strain evidence="3 4">DSM 44936</strain>
    </source>
</reference>
<gene>
    <name evidence="3" type="ORF">BJ992_001549</name>
</gene>
<evidence type="ECO:0000256" key="1">
    <source>
        <dbReference type="SAM" id="MobiDB-lite"/>
    </source>
</evidence>
<keyword evidence="2" id="KW-0812">Transmembrane</keyword>
<proteinExistence type="predicted"/>
<feature type="transmembrane region" description="Helical" evidence="2">
    <location>
        <begin position="254"/>
        <end position="275"/>
    </location>
</feature>